<dbReference type="RefSeq" id="WP_068418047.1">
    <property type="nucleotide sequence ID" value="NZ_LRDB01000050.1"/>
</dbReference>
<dbReference type="STRING" id="296218.AWN68_10250"/>
<protein>
    <recommendedName>
        <fullName evidence="4">Polysaccharide biosynthesis protein GumN</fullName>
    </recommendedName>
</protein>
<dbReference type="PANTHER" id="PTHR40590">
    <property type="entry name" value="CYTOPLASMIC PROTEIN-RELATED"/>
    <property type="match status" value="1"/>
</dbReference>
<sequence length="288" mass="33051">MKYLKTITAALIFTLVFNLSQAQGKVKLENSVLWKVEHSSLNEPSYILGTLHLMCENDFSISEKVTQTLQGVDALVLEVNLSDPKEMQILQTSMANPQKISEELSEKQFNELDELVQKVMDVPLINFDTYGLSTLNAIMISKMLPCTEIKSLETELTQMAIEKQIPLYSLEKVSEQMESFKKAYPTDYNFKQIMLFESYKRDFNAAISSYISEDITTTVDLISKEIYMNENATAYMQIKRNKNWVEKMPQMMNERSNLFAVGVAHLTSEYGIIHLLRQKGYTITPVFN</sequence>
<dbReference type="InterPro" id="IPR047111">
    <property type="entry name" value="YbaP-like"/>
</dbReference>
<accession>A0A150X2X2</accession>
<gene>
    <name evidence="2" type="ORF">AWN68_10250</name>
</gene>
<keyword evidence="1" id="KW-0732">Signal</keyword>
<evidence type="ECO:0008006" key="4">
    <source>
        <dbReference type="Google" id="ProtNLM"/>
    </source>
</evidence>
<keyword evidence="3" id="KW-1185">Reference proteome</keyword>
<reference evidence="2 3" key="1">
    <citation type="submission" date="2016-01" db="EMBL/GenBank/DDBJ databases">
        <title>Genome sequencing of Roseivirga echinicomitans KMM 6058.</title>
        <authorList>
            <person name="Selvaratnam C."/>
            <person name="Thevarajoo S."/>
            <person name="Goh K.M."/>
            <person name="Ee R."/>
            <person name="Chan K.-G."/>
            <person name="Chong C.S."/>
        </authorList>
    </citation>
    <scope>NUCLEOTIDE SEQUENCE [LARGE SCALE GENOMIC DNA]</scope>
    <source>
        <strain evidence="2 3">KMM 6058</strain>
    </source>
</reference>
<dbReference type="AlphaFoldDB" id="A0A150X2X2"/>
<evidence type="ECO:0000256" key="1">
    <source>
        <dbReference type="SAM" id="SignalP"/>
    </source>
</evidence>
<dbReference type="PANTHER" id="PTHR40590:SF1">
    <property type="entry name" value="CYTOPLASMIC PROTEIN"/>
    <property type="match status" value="1"/>
</dbReference>
<evidence type="ECO:0000313" key="2">
    <source>
        <dbReference type="EMBL" id="KYG73063.1"/>
    </source>
</evidence>
<dbReference type="CDD" id="cd14789">
    <property type="entry name" value="Tiki"/>
    <property type="match status" value="1"/>
</dbReference>
<dbReference type="OrthoDB" id="9798714at2"/>
<feature type="signal peptide" evidence="1">
    <location>
        <begin position="1"/>
        <end position="22"/>
    </location>
</feature>
<feature type="chain" id="PRO_5007574111" description="Polysaccharide biosynthesis protein GumN" evidence="1">
    <location>
        <begin position="23"/>
        <end position="288"/>
    </location>
</feature>
<evidence type="ECO:0000313" key="3">
    <source>
        <dbReference type="Proteomes" id="UP000075615"/>
    </source>
</evidence>
<dbReference type="InterPro" id="IPR002816">
    <property type="entry name" value="TraB/PrgY/GumN_fam"/>
</dbReference>
<dbReference type="Pfam" id="PF01963">
    <property type="entry name" value="TraB_PrgY_gumN"/>
    <property type="match status" value="1"/>
</dbReference>
<organism evidence="2 3">
    <name type="scientific">Roseivirga echinicomitans</name>
    <dbReference type="NCBI Taxonomy" id="296218"/>
    <lineage>
        <taxon>Bacteria</taxon>
        <taxon>Pseudomonadati</taxon>
        <taxon>Bacteroidota</taxon>
        <taxon>Cytophagia</taxon>
        <taxon>Cytophagales</taxon>
        <taxon>Roseivirgaceae</taxon>
        <taxon>Roseivirga</taxon>
    </lineage>
</organism>
<comment type="caution">
    <text evidence="2">The sequence shown here is derived from an EMBL/GenBank/DDBJ whole genome shotgun (WGS) entry which is preliminary data.</text>
</comment>
<proteinExistence type="predicted"/>
<name>A0A150X2X2_9BACT</name>
<dbReference type="EMBL" id="LRDB01000050">
    <property type="protein sequence ID" value="KYG73063.1"/>
    <property type="molecule type" value="Genomic_DNA"/>
</dbReference>
<dbReference type="Proteomes" id="UP000075615">
    <property type="component" value="Unassembled WGS sequence"/>
</dbReference>